<evidence type="ECO:0000256" key="1">
    <source>
        <dbReference type="SAM" id="MobiDB-lite"/>
    </source>
</evidence>
<reference evidence="2" key="1">
    <citation type="journal article" date="2023" name="Science">
        <title>Genome structures resolve the early diversification of teleost fishes.</title>
        <authorList>
            <person name="Parey E."/>
            <person name="Louis A."/>
            <person name="Montfort J."/>
            <person name="Bouchez O."/>
            <person name="Roques C."/>
            <person name="Iampietro C."/>
            <person name="Lluch J."/>
            <person name="Castinel A."/>
            <person name="Donnadieu C."/>
            <person name="Desvignes T."/>
            <person name="Floi Bucao C."/>
            <person name="Jouanno E."/>
            <person name="Wen M."/>
            <person name="Mejri S."/>
            <person name="Dirks R."/>
            <person name="Jansen H."/>
            <person name="Henkel C."/>
            <person name="Chen W.J."/>
            <person name="Zahm M."/>
            <person name="Cabau C."/>
            <person name="Klopp C."/>
            <person name="Thompson A.W."/>
            <person name="Robinson-Rechavi M."/>
            <person name="Braasch I."/>
            <person name="Lecointre G."/>
            <person name="Bobe J."/>
            <person name="Postlethwait J.H."/>
            <person name="Berthelot C."/>
            <person name="Roest Crollius H."/>
            <person name="Guiguen Y."/>
        </authorList>
    </citation>
    <scope>NUCLEOTIDE SEQUENCE</scope>
    <source>
        <strain evidence="2">NC1722</strain>
    </source>
</reference>
<accession>A0AAD7TCJ4</accession>
<proteinExistence type="predicted"/>
<protein>
    <submittedName>
        <fullName evidence="2">Uncharacterized protein</fullName>
    </submittedName>
</protein>
<sequence length="253" mass="27401">MNLVQDSFHCTLLPPAPAKPHPATALSHTPESIRAHIIQPDHMTLTWHGLHEHDTTSPPPHLCPMPPATLEGEDRHGGVVHRRPGTGRETTAVGRGSPRLRRSPLPIRQIWQLPAPIAPQTCRSHRLSFIFHAGKSNPAQGGEKRSQTAEFSSFGCEKMEVEVVTYLTRRPGTAGGPRWEADGRRLQVQTGAAGLDGETRPAVGKKHNGADGNSLSWSHEKLQLSHMGLAANGSMLQTLAPGQARGIDPRPES</sequence>
<evidence type="ECO:0000313" key="3">
    <source>
        <dbReference type="Proteomes" id="UP001221898"/>
    </source>
</evidence>
<feature type="region of interest" description="Disordered" evidence="1">
    <location>
        <begin position="72"/>
        <end position="101"/>
    </location>
</feature>
<dbReference type="EMBL" id="JAINUG010000002">
    <property type="protein sequence ID" value="KAJ8418475.1"/>
    <property type="molecule type" value="Genomic_DNA"/>
</dbReference>
<dbReference type="AlphaFoldDB" id="A0AAD7TCJ4"/>
<organism evidence="2 3">
    <name type="scientific">Aldrovandia affinis</name>
    <dbReference type="NCBI Taxonomy" id="143900"/>
    <lineage>
        <taxon>Eukaryota</taxon>
        <taxon>Metazoa</taxon>
        <taxon>Chordata</taxon>
        <taxon>Craniata</taxon>
        <taxon>Vertebrata</taxon>
        <taxon>Euteleostomi</taxon>
        <taxon>Actinopterygii</taxon>
        <taxon>Neopterygii</taxon>
        <taxon>Teleostei</taxon>
        <taxon>Notacanthiformes</taxon>
        <taxon>Halosauridae</taxon>
        <taxon>Aldrovandia</taxon>
    </lineage>
</organism>
<keyword evidence="3" id="KW-1185">Reference proteome</keyword>
<evidence type="ECO:0000313" key="2">
    <source>
        <dbReference type="EMBL" id="KAJ8418475.1"/>
    </source>
</evidence>
<gene>
    <name evidence="2" type="ORF">AAFF_G00141840</name>
</gene>
<comment type="caution">
    <text evidence="2">The sequence shown here is derived from an EMBL/GenBank/DDBJ whole genome shotgun (WGS) entry which is preliminary data.</text>
</comment>
<name>A0AAD7TCJ4_9TELE</name>
<dbReference type="Proteomes" id="UP001221898">
    <property type="component" value="Unassembled WGS sequence"/>
</dbReference>
<feature type="region of interest" description="Disordered" evidence="1">
    <location>
        <begin position="191"/>
        <end position="218"/>
    </location>
</feature>